<name>A0A9P6AZ13_9AGAM</name>
<evidence type="ECO:0000313" key="2">
    <source>
        <dbReference type="EMBL" id="KAF9514631.1"/>
    </source>
</evidence>
<feature type="compositionally biased region" description="Acidic residues" evidence="1">
    <location>
        <begin position="1"/>
        <end position="14"/>
    </location>
</feature>
<sequence length="213" mass="22553">MNDEVIPDSEDEAENLPLLPTKTSPFEGISPPSDQAPLPPPAKSYVSTSISEFSNVSVEPRVPDSVNDISYFTTTTNPAHPSSSSNDTSPLSAFTSNPGSDAPHTSGPLAPTAIKPRPRPKPRFSKPAIETLEVSNPLDTSISSFTNTTAATDDATRLPHTASDSLSNDHLSSDRRDVAHLRDNKASSRGRSTSSSAVINISSDSEDGSGEWH</sequence>
<feature type="compositionally biased region" description="Polar residues" evidence="1">
    <location>
        <begin position="133"/>
        <end position="145"/>
    </location>
</feature>
<feature type="compositionally biased region" description="Polar residues" evidence="1">
    <location>
        <begin position="45"/>
        <end position="57"/>
    </location>
</feature>
<organism evidence="2 3">
    <name type="scientific">Hydnum rufescens UP504</name>
    <dbReference type="NCBI Taxonomy" id="1448309"/>
    <lineage>
        <taxon>Eukaryota</taxon>
        <taxon>Fungi</taxon>
        <taxon>Dikarya</taxon>
        <taxon>Basidiomycota</taxon>
        <taxon>Agaricomycotina</taxon>
        <taxon>Agaricomycetes</taxon>
        <taxon>Cantharellales</taxon>
        <taxon>Hydnaceae</taxon>
        <taxon>Hydnum</taxon>
    </lineage>
</organism>
<feature type="compositionally biased region" description="Basic and acidic residues" evidence="1">
    <location>
        <begin position="171"/>
        <end position="186"/>
    </location>
</feature>
<keyword evidence="3" id="KW-1185">Reference proteome</keyword>
<gene>
    <name evidence="2" type="ORF">BS47DRAFT_867447</name>
</gene>
<proteinExistence type="predicted"/>
<dbReference type="Proteomes" id="UP000886523">
    <property type="component" value="Unassembled WGS sequence"/>
</dbReference>
<feature type="compositionally biased region" description="Acidic residues" evidence="1">
    <location>
        <begin position="204"/>
        <end position="213"/>
    </location>
</feature>
<protein>
    <submittedName>
        <fullName evidence="2">Uncharacterized protein</fullName>
    </submittedName>
</protein>
<dbReference type="AlphaFoldDB" id="A0A9P6AZ13"/>
<accession>A0A9P6AZ13</accession>
<feature type="compositionally biased region" description="Low complexity" evidence="1">
    <location>
        <begin position="187"/>
        <end position="203"/>
    </location>
</feature>
<comment type="caution">
    <text evidence="2">The sequence shown here is derived from an EMBL/GenBank/DDBJ whole genome shotgun (WGS) entry which is preliminary data.</text>
</comment>
<evidence type="ECO:0000256" key="1">
    <source>
        <dbReference type="SAM" id="MobiDB-lite"/>
    </source>
</evidence>
<evidence type="ECO:0000313" key="3">
    <source>
        <dbReference type="Proteomes" id="UP000886523"/>
    </source>
</evidence>
<reference evidence="2" key="1">
    <citation type="journal article" date="2020" name="Nat. Commun.">
        <title>Large-scale genome sequencing of mycorrhizal fungi provides insights into the early evolution of symbiotic traits.</title>
        <authorList>
            <person name="Miyauchi S."/>
            <person name="Kiss E."/>
            <person name="Kuo A."/>
            <person name="Drula E."/>
            <person name="Kohler A."/>
            <person name="Sanchez-Garcia M."/>
            <person name="Morin E."/>
            <person name="Andreopoulos B."/>
            <person name="Barry K.W."/>
            <person name="Bonito G."/>
            <person name="Buee M."/>
            <person name="Carver A."/>
            <person name="Chen C."/>
            <person name="Cichocki N."/>
            <person name="Clum A."/>
            <person name="Culley D."/>
            <person name="Crous P.W."/>
            <person name="Fauchery L."/>
            <person name="Girlanda M."/>
            <person name="Hayes R.D."/>
            <person name="Keri Z."/>
            <person name="LaButti K."/>
            <person name="Lipzen A."/>
            <person name="Lombard V."/>
            <person name="Magnuson J."/>
            <person name="Maillard F."/>
            <person name="Murat C."/>
            <person name="Nolan M."/>
            <person name="Ohm R.A."/>
            <person name="Pangilinan J."/>
            <person name="Pereira M.F."/>
            <person name="Perotto S."/>
            <person name="Peter M."/>
            <person name="Pfister S."/>
            <person name="Riley R."/>
            <person name="Sitrit Y."/>
            <person name="Stielow J.B."/>
            <person name="Szollosi G."/>
            <person name="Zifcakova L."/>
            <person name="Stursova M."/>
            <person name="Spatafora J.W."/>
            <person name="Tedersoo L."/>
            <person name="Vaario L.M."/>
            <person name="Yamada A."/>
            <person name="Yan M."/>
            <person name="Wang P."/>
            <person name="Xu J."/>
            <person name="Bruns T."/>
            <person name="Baldrian P."/>
            <person name="Vilgalys R."/>
            <person name="Dunand C."/>
            <person name="Henrissat B."/>
            <person name="Grigoriev I.V."/>
            <person name="Hibbett D."/>
            <person name="Nagy L.G."/>
            <person name="Martin F.M."/>
        </authorList>
    </citation>
    <scope>NUCLEOTIDE SEQUENCE</scope>
    <source>
        <strain evidence="2">UP504</strain>
    </source>
</reference>
<feature type="compositionally biased region" description="Low complexity" evidence="1">
    <location>
        <begin position="82"/>
        <end position="92"/>
    </location>
</feature>
<dbReference type="EMBL" id="MU128959">
    <property type="protein sequence ID" value="KAF9514631.1"/>
    <property type="molecule type" value="Genomic_DNA"/>
</dbReference>
<feature type="region of interest" description="Disordered" evidence="1">
    <location>
        <begin position="1"/>
        <end position="213"/>
    </location>
</feature>
<feature type="compositionally biased region" description="Polar residues" evidence="1">
    <location>
        <begin position="67"/>
        <end position="81"/>
    </location>
</feature>